<keyword evidence="1 4" id="KW-0245">EGF-like domain</keyword>
<evidence type="ECO:0000256" key="1">
    <source>
        <dbReference type="ARBA" id="ARBA00022536"/>
    </source>
</evidence>
<accession>A0A8S4NP07</accession>
<dbReference type="PROSITE" id="PS00022">
    <property type="entry name" value="EGF_1"/>
    <property type="match status" value="1"/>
</dbReference>
<keyword evidence="2" id="KW-0677">Repeat</keyword>
<dbReference type="PROSITE" id="PS00010">
    <property type="entry name" value="ASX_HYDROXYL"/>
    <property type="match status" value="1"/>
</dbReference>
<dbReference type="AlphaFoldDB" id="A0A8S4NP07"/>
<feature type="domain" description="EGF-like" evidence="6">
    <location>
        <begin position="189"/>
        <end position="229"/>
    </location>
</feature>
<evidence type="ECO:0000256" key="3">
    <source>
        <dbReference type="ARBA" id="ARBA00023157"/>
    </source>
</evidence>
<dbReference type="InterPro" id="IPR000152">
    <property type="entry name" value="EGF-type_Asp/Asn_hydroxyl_site"/>
</dbReference>
<evidence type="ECO:0000256" key="2">
    <source>
        <dbReference type="ARBA" id="ARBA00022737"/>
    </source>
</evidence>
<reference evidence="7" key="1">
    <citation type="submission" date="2022-03" db="EMBL/GenBank/DDBJ databases">
        <authorList>
            <person name="Martin C."/>
        </authorList>
    </citation>
    <scope>NUCLEOTIDE SEQUENCE</scope>
</reference>
<feature type="transmembrane region" description="Helical" evidence="5">
    <location>
        <begin position="268"/>
        <end position="290"/>
    </location>
</feature>
<dbReference type="GO" id="GO:0005509">
    <property type="term" value="F:calcium ion binding"/>
    <property type="evidence" value="ECO:0007669"/>
    <property type="project" value="InterPro"/>
</dbReference>
<gene>
    <name evidence="7" type="ORF">OFUS_LOCUS9703</name>
</gene>
<comment type="caution">
    <text evidence="4">Lacks conserved residue(s) required for the propagation of feature annotation.</text>
</comment>
<keyword evidence="3 4" id="KW-1015">Disulfide bond</keyword>
<comment type="caution">
    <text evidence="7">The sequence shown here is derived from an EMBL/GenBank/DDBJ whole genome shotgun (WGS) entry which is preliminary data.</text>
</comment>
<evidence type="ECO:0000313" key="8">
    <source>
        <dbReference type="Proteomes" id="UP000749559"/>
    </source>
</evidence>
<feature type="domain" description="EGF-like" evidence="6">
    <location>
        <begin position="231"/>
        <end position="264"/>
    </location>
</feature>
<dbReference type="CDD" id="cd00054">
    <property type="entry name" value="EGF_CA"/>
    <property type="match status" value="1"/>
</dbReference>
<dbReference type="SUPFAM" id="SSF57196">
    <property type="entry name" value="EGF/Laminin"/>
    <property type="match status" value="1"/>
</dbReference>
<sequence>QESLKTLGTITVNIEQENDNPVANVIYEGVYKVPVPYHGVDVTVEQYVRQDIHTSLNFLLGVYDYDVLDDIALNVRNSSNGTTMLTGPITNFTFSLQNCSDAETHQQKRKQKWVKLFNNFDGIIPYPCLFPNLSLPIDHIAWLFYLVEYTPNKDFVGVDRIQVIASDQDEAMSDPLDINIYVLENKCQNNAVCNGEAVNDTDCSSTNRSRGFEGYKCDCQLGYSGDYCEQNIDECLSSPCRPDYTCVDKINSFVCECDPRSPCAGYPWWAWLIVGLGSSILILIIVVIICKCKKKTKTGKTEPQSSTNQGFEMPGHPGAMHMTTMSPRWPNGQGVWTMA</sequence>
<keyword evidence="5" id="KW-1133">Transmembrane helix</keyword>
<evidence type="ECO:0000313" key="7">
    <source>
        <dbReference type="EMBL" id="CAH1783356.1"/>
    </source>
</evidence>
<protein>
    <recommendedName>
        <fullName evidence="6">EGF-like domain-containing protein</fullName>
    </recommendedName>
</protein>
<feature type="disulfide bond" evidence="4">
    <location>
        <begin position="193"/>
        <end position="203"/>
    </location>
</feature>
<evidence type="ECO:0000259" key="6">
    <source>
        <dbReference type="PROSITE" id="PS50026"/>
    </source>
</evidence>
<dbReference type="Proteomes" id="UP000749559">
    <property type="component" value="Unassembled WGS sequence"/>
</dbReference>
<dbReference type="PANTHER" id="PTHR24049">
    <property type="entry name" value="CRUMBS FAMILY MEMBER"/>
    <property type="match status" value="1"/>
</dbReference>
<dbReference type="InterPro" id="IPR000742">
    <property type="entry name" value="EGF"/>
</dbReference>
<dbReference type="OrthoDB" id="6078676at2759"/>
<name>A0A8S4NP07_OWEFU</name>
<keyword evidence="5" id="KW-0812">Transmembrane</keyword>
<feature type="non-terminal residue" evidence="7">
    <location>
        <position position="1"/>
    </location>
</feature>
<dbReference type="SMART" id="SM00179">
    <property type="entry name" value="EGF_CA"/>
    <property type="match status" value="1"/>
</dbReference>
<dbReference type="InterPro" id="IPR018097">
    <property type="entry name" value="EGF_Ca-bd_CS"/>
</dbReference>
<organism evidence="7 8">
    <name type="scientific">Owenia fusiformis</name>
    <name type="common">Polychaete worm</name>
    <dbReference type="NCBI Taxonomy" id="6347"/>
    <lineage>
        <taxon>Eukaryota</taxon>
        <taxon>Metazoa</taxon>
        <taxon>Spiralia</taxon>
        <taxon>Lophotrochozoa</taxon>
        <taxon>Annelida</taxon>
        <taxon>Polychaeta</taxon>
        <taxon>Sedentaria</taxon>
        <taxon>Canalipalpata</taxon>
        <taxon>Sabellida</taxon>
        <taxon>Oweniida</taxon>
        <taxon>Oweniidae</taxon>
        <taxon>Owenia</taxon>
    </lineage>
</organism>
<dbReference type="PROSITE" id="PS50026">
    <property type="entry name" value="EGF_3"/>
    <property type="match status" value="2"/>
</dbReference>
<keyword evidence="8" id="KW-1185">Reference proteome</keyword>
<dbReference type="PROSITE" id="PS01187">
    <property type="entry name" value="EGF_CA"/>
    <property type="match status" value="1"/>
</dbReference>
<evidence type="ECO:0000256" key="4">
    <source>
        <dbReference type="PROSITE-ProRule" id="PRU00076"/>
    </source>
</evidence>
<dbReference type="Gene3D" id="2.10.25.10">
    <property type="entry name" value="Laminin"/>
    <property type="match status" value="2"/>
</dbReference>
<proteinExistence type="predicted"/>
<dbReference type="PROSITE" id="PS01186">
    <property type="entry name" value="EGF_2"/>
    <property type="match status" value="1"/>
</dbReference>
<feature type="disulfide bond" evidence="4">
    <location>
        <begin position="219"/>
        <end position="228"/>
    </location>
</feature>
<keyword evidence="5" id="KW-0472">Membrane</keyword>
<dbReference type="InterPro" id="IPR001881">
    <property type="entry name" value="EGF-like_Ca-bd_dom"/>
</dbReference>
<dbReference type="InterPro" id="IPR051022">
    <property type="entry name" value="Notch_Cell-Fate_Det"/>
</dbReference>
<dbReference type="EMBL" id="CAIIXF020000005">
    <property type="protein sequence ID" value="CAH1783356.1"/>
    <property type="molecule type" value="Genomic_DNA"/>
</dbReference>
<evidence type="ECO:0000256" key="5">
    <source>
        <dbReference type="SAM" id="Phobius"/>
    </source>
</evidence>